<gene>
    <name evidence="2" type="ORF">R50_1085</name>
</gene>
<name>A0A6F8ZFD8_9FIRM</name>
<dbReference type="KEGG" id="hfv:R50_1085"/>
<protein>
    <submittedName>
        <fullName evidence="2">Uncharacterized protein</fullName>
    </submittedName>
</protein>
<evidence type="ECO:0000256" key="1">
    <source>
        <dbReference type="SAM" id="MobiDB-lite"/>
    </source>
</evidence>
<dbReference type="EMBL" id="LR778114">
    <property type="protein sequence ID" value="CAB1128591.1"/>
    <property type="molecule type" value="Genomic_DNA"/>
</dbReference>
<dbReference type="AlphaFoldDB" id="A0A6F8ZFD8"/>
<reference evidence="2 3" key="1">
    <citation type="submission" date="2020-02" db="EMBL/GenBank/DDBJ databases">
        <authorList>
            <person name="Hogendoorn C."/>
        </authorList>
    </citation>
    <scope>NUCLEOTIDE SEQUENCE [LARGE SCALE GENOMIC DNA]</scope>
    <source>
        <strain evidence="2">R501</strain>
    </source>
</reference>
<sequence length="147" mass="15608">MPAWRAGTPGAEGAHPDRQFPSRFRSPDAPAYCCDVLRQPGAARVRAPAASGASGPHPDVDATRIFIRTRRRFRATMATVRNPGTEKVISNEYFCSSPPVVPLHSGADGTSLKRPYDHAGSSRLCRAGDRPPGGCHCILAAGMEPGS</sequence>
<feature type="region of interest" description="Disordered" evidence="1">
    <location>
        <begin position="1"/>
        <end position="22"/>
    </location>
</feature>
<accession>A0A6F8ZFD8</accession>
<evidence type="ECO:0000313" key="3">
    <source>
        <dbReference type="Proteomes" id="UP000503399"/>
    </source>
</evidence>
<organism evidence="2 3">
    <name type="scientific">Candidatus Hydrogenisulfobacillus filiaventi</name>
    <dbReference type="NCBI Taxonomy" id="2707344"/>
    <lineage>
        <taxon>Bacteria</taxon>
        <taxon>Bacillati</taxon>
        <taxon>Bacillota</taxon>
        <taxon>Clostridia</taxon>
        <taxon>Eubacteriales</taxon>
        <taxon>Clostridiales Family XVII. Incertae Sedis</taxon>
        <taxon>Candidatus Hydrogenisulfobacillus</taxon>
    </lineage>
</organism>
<dbReference type="Proteomes" id="UP000503399">
    <property type="component" value="Chromosome"/>
</dbReference>
<evidence type="ECO:0000313" key="2">
    <source>
        <dbReference type="EMBL" id="CAB1128591.1"/>
    </source>
</evidence>
<keyword evidence="3" id="KW-1185">Reference proteome</keyword>
<proteinExistence type="predicted"/>